<gene>
    <name evidence="1" type="ordered locus">Ngar_c33560</name>
</gene>
<dbReference type="BioCyc" id="CNIT1237085:G1324-3356-MONOMER"/>
<evidence type="ECO:0000313" key="2">
    <source>
        <dbReference type="Proteomes" id="UP000008037"/>
    </source>
</evidence>
<reference evidence="1 2" key="1">
    <citation type="journal article" date="2012" name="Environ. Microbiol.">
        <title>The genome of the ammonia-oxidizing Candidatus Nitrososphaera gargensis: insights into metabolic versatility and environmental adaptations.</title>
        <authorList>
            <person name="Spang A."/>
            <person name="Poehlein A."/>
            <person name="Offre P."/>
            <person name="Zumbragel S."/>
            <person name="Haider S."/>
            <person name="Rychlik N."/>
            <person name="Nowka B."/>
            <person name="Schmeisser C."/>
            <person name="Lebedeva E.V."/>
            <person name="Rattei T."/>
            <person name="Bohm C."/>
            <person name="Schmid M."/>
            <person name="Galushko A."/>
            <person name="Hatzenpichler R."/>
            <person name="Weinmaier T."/>
            <person name="Daniel R."/>
            <person name="Schleper C."/>
            <person name="Spieck E."/>
            <person name="Streit W."/>
            <person name="Wagner M."/>
        </authorList>
    </citation>
    <scope>NUCLEOTIDE SEQUENCE [LARGE SCALE GENOMIC DNA]</scope>
    <source>
        <strain evidence="2">Ga9.2</strain>
    </source>
</reference>
<sequence>MRVDLHAFLCIFKLPESDFLLATTIDWNRLWNNIIIFDMGTTVAATPAIQALSSALLFAFLCTIDNAIWLRFFLFRPSENVLPLHCLQLLSAVGKAS</sequence>
<dbReference type="HOGENOM" id="CLU_2340275_0_0_2"/>
<organism evidence="1 2">
    <name type="scientific">Nitrososphaera gargensis (strain Ga9.2)</name>
    <dbReference type="NCBI Taxonomy" id="1237085"/>
    <lineage>
        <taxon>Archaea</taxon>
        <taxon>Nitrososphaerota</taxon>
        <taxon>Nitrososphaeria</taxon>
        <taxon>Nitrososphaerales</taxon>
        <taxon>Nitrososphaeraceae</taxon>
        <taxon>Nitrososphaera</taxon>
    </lineage>
</organism>
<accession>K0IFV2</accession>
<keyword evidence="2" id="KW-1185">Reference proteome</keyword>
<dbReference type="Proteomes" id="UP000008037">
    <property type="component" value="Chromosome"/>
</dbReference>
<dbReference type="AlphaFoldDB" id="K0IFV2"/>
<dbReference type="KEGG" id="nga:Ngar_c33560"/>
<name>K0IFV2_NITGG</name>
<dbReference type="EMBL" id="CP002408">
    <property type="protein sequence ID" value="AFU60271.1"/>
    <property type="molecule type" value="Genomic_DNA"/>
</dbReference>
<evidence type="ECO:0000313" key="1">
    <source>
        <dbReference type="EMBL" id="AFU60271.1"/>
    </source>
</evidence>
<proteinExistence type="predicted"/>
<protein>
    <submittedName>
        <fullName evidence="1">Uncharacterized protein</fullName>
    </submittedName>
</protein>
<dbReference type="InParanoid" id="K0IFV2"/>